<evidence type="ECO:0000313" key="3">
    <source>
        <dbReference type="Proteomes" id="UP000485058"/>
    </source>
</evidence>
<proteinExistence type="predicted"/>
<feature type="region of interest" description="Disordered" evidence="1">
    <location>
        <begin position="139"/>
        <end position="164"/>
    </location>
</feature>
<gene>
    <name evidence="2" type="ORF">HaLaN_04866</name>
</gene>
<evidence type="ECO:0000256" key="1">
    <source>
        <dbReference type="SAM" id="MobiDB-lite"/>
    </source>
</evidence>
<organism evidence="2 3">
    <name type="scientific">Haematococcus lacustris</name>
    <name type="common">Green alga</name>
    <name type="synonym">Haematococcus pluvialis</name>
    <dbReference type="NCBI Taxonomy" id="44745"/>
    <lineage>
        <taxon>Eukaryota</taxon>
        <taxon>Viridiplantae</taxon>
        <taxon>Chlorophyta</taxon>
        <taxon>core chlorophytes</taxon>
        <taxon>Chlorophyceae</taxon>
        <taxon>CS clade</taxon>
        <taxon>Chlamydomonadales</taxon>
        <taxon>Haematococcaceae</taxon>
        <taxon>Haematococcus</taxon>
    </lineage>
</organism>
<dbReference type="AlphaFoldDB" id="A0A699YHK2"/>
<evidence type="ECO:0000313" key="2">
    <source>
        <dbReference type="EMBL" id="GFH09680.1"/>
    </source>
</evidence>
<dbReference type="Proteomes" id="UP000485058">
    <property type="component" value="Unassembled WGS sequence"/>
</dbReference>
<name>A0A699YHK2_HAELA</name>
<comment type="caution">
    <text evidence="2">The sequence shown here is derived from an EMBL/GenBank/DDBJ whole genome shotgun (WGS) entry which is preliminary data.</text>
</comment>
<dbReference type="SUPFAM" id="SSF56281">
    <property type="entry name" value="Metallo-hydrolase/oxidoreductase"/>
    <property type="match status" value="1"/>
</dbReference>
<keyword evidence="3" id="KW-1185">Reference proteome</keyword>
<protein>
    <submittedName>
        <fullName evidence="2">Lactamase_B domain-containing protein</fullName>
    </submittedName>
</protein>
<sequence length="164" mass="17976">MAATAPSYSCSSSSSSSYCCSSYTVHSLTGEELSLPSGFLCRPFPTTHTIASQGYLIYSLRKKLRSDLQGRSQEDIRSLRLAGEEVQETHQVPEIAFTGDTTSAFLDQAGIEDVLHARLLIMEMSFLDDAVSVEELQVQVDTNHDRSSSKAPAKHQPSPSQYQP</sequence>
<dbReference type="PANTHER" id="PTHR46504:SF2">
    <property type="entry name" value="TRNASE Z TRZ1"/>
    <property type="match status" value="1"/>
</dbReference>
<dbReference type="InterPro" id="IPR036866">
    <property type="entry name" value="RibonucZ/Hydroxyglut_hydro"/>
</dbReference>
<dbReference type="EMBL" id="BLLF01000253">
    <property type="protein sequence ID" value="GFH09680.1"/>
    <property type="molecule type" value="Genomic_DNA"/>
</dbReference>
<reference evidence="2 3" key="1">
    <citation type="submission" date="2020-02" db="EMBL/GenBank/DDBJ databases">
        <title>Draft genome sequence of Haematococcus lacustris strain NIES-144.</title>
        <authorList>
            <person name="Morimoto D."/>
            <person name="Nakagawa S."/>
            <person name="Yoshida T."/>
            <person name="Sawayama S."/>
        </authorList>
    </citation>
    <scope>NUCLEOTIDE SEQUENCE [LARGE SCALE GENOMIC DNA]</scope>
    <source>
        <strain evidence="2 3">NIES-144</strain>
    </source>
</reference>
<accession>A0A699YHK2</accession>
<dbReference type="Gene3D" id="3.60.15.10">
    <property type="entry name" value="Ribonuclease Z/Hydroxyacylglutathione hydrolase-like"/>
    <property type="match status" value="1"/>
</dbReference>
<dbReference type="PANTHER" id="PTHR46504">
    <property type="entry name" value="TRNASE Z TRZ1"/>
    <property type="match status" value="1"/>
</dbReference>